<name>A0A1B1Y5U3_9FLAO</name>
<keyword evidence="1" id="KW-0732">Signal</keyword>
<evidence type="ECO:0000256" key="3">
    <source>
        <dbReference type="ARBA" id="ARBA00023237"/>
    </source>
</evidence>
<dbReference type="STRING" id="1790137.AXE80_07510"/>
<dbReference type="Pfam" id="PF13525">
    <property type="entry name" value="YfiO"/>
    <property type="match status" value="1"/>
</dbReference>
<evidence type="ECO:0000313" key="6">
    <source>
        <dbReference type="Proteomes" id="UP000092967"/>
    </source>
</evidence>
<dbReference type="InterPro" id="IPR039565">
    <property type="entry name" value="BamD-like"/>
</dbReference>
<dbReference type="Gene3D" id="1.25.40.10">
    <property type="entry name" value="Tetratricopeptide repeat domain"/>
    <property type="match status" value="1"/>
</dbReference>
<protein>
    <recommendedName>
        <fullName evidence="4">Outer membrane lipoprotein BamD-like domain-containing protein</fullName>
    </recommendedName>
</protein>
<evidence type="ECO:0000259" key="4">
    <source>
        <dbReference type="Pfam" id="PF13525"/>
    </source>
</evidence>
<evidence type="ECO:0000256" key="2">
    <source>
        <dbReference type="ARBA" id="ARBA00023136"/>
    </source>
</evidence>
<gene>
    <name evidence="5" type="ORF">AXE80_07510</name>
</gene>
<organism evidence="5 6">
    <name type="scientific">Wenyingzhuangia fucanilytica</name>
    <dbReference type="NCBI Taxonomy" id="1790137"/>
    <lineage>
        <taxon>Bacteria</taxon>
        <taxon>Pseudomonadati</taxon>
        <taxon>Bacteroidota</taxon>
        <taxon>Flavobacteriia</taxon>
        <taxon>Flavobacteriales</taxon>
        <taxon>Flavobacteriaceae</taxon>
        <taxon>Wenyingzhuangia</taxon>
    </lineage>
</organism>
<dbReference type="Proteomes" id="UP000092967">
    <property type="component" value="Chromosome"/>
</dbReference>
<dbReference type="EMBL" id="CP014224">
    <property type="protein sequence ID" value="ANW96133.1"/>
    <property type="molecule type" value="Genomic_DNA"/>
</dbReference>
<evidence type="ECO:0000313" key="5">
    <source>
        <dbReference type="EMBL" id="ANW96133.1"/>
    </source>
</evidence>
<dbReference type="KEGG" id="wfu:AXE80_07510"/>
<feature type="domain" description="Outer membrane lipoprotein BamD-like" evidence="4">
    <location>
        <begin position="30"/>
        <end position="218"/>
    </location>
</feature>
<dbReference type="SUPFAM" id="SSF48452">
    <property type="entry name" value="TPR-like"/>
    <property type="match status" value="1"/>
</dbReference>
<dbReference type="AlphaFoldDB" id="A0A1B1Y5U3"/>
<dbReference type="OrthoDB" id="9770761at2"/>
<accession>A0A1B1Y5U3</accession>
<dbReference type="PROSITE" id="PS51257">
    <property type="entry name" value="PROKAR_LIPOPROTEIN"/>
    <property type="match status" value="1"/>
</dbReference>
<sequence>MLRSVKLSLVLTVVLLASCGKYNKVLNKGTSEERYVMANDLYKQGSYEKSNRLFELILPAYESKPQKEVVVYRLADGNFNVKDYTTAIYYYEKFIRNFPKSTELETAQFQIAESYFNLSPKYSIDQTDTKKAMEAFQSFIDKNPDSEKITDANNRIKELSYKLETKAFEIAKQYYKIGNYMSAIVAFDNVILDYLGTTYKEQAMFYKFKSAYELGINSIYYKKEDRIKDAIKVYTRYKKAFPNSEYLEEADDLYNKLLKESQPKQEQNS</sequence>
<dbReference type="RefSeq" id="WP_068825943.1">
    <property type="nucleotide sequence ID" value="NZ_CP014224.1"/>
</dbReference>
<keyword evidence="3" id="KW-0998">Cell outer membrane</keyword>
<dbReference type="InterPro" id="IPR011990">
    <property type="entry name" value="TPR-like_helical_dom_sf"/>
</dbReference>
<dbReference type="NCBIfam" id="TIGR03302">
    <property type="entry name" value="OM_YfiO"/>
    <property type="match status" value="1"/>
</dbReference>
<reference evidence="5 6" key="1">
    <citation type="submission" date="2016-02" db="EMBL/GenBank/DDBJ databases">
        <authorList>
            <person name="Wen L."/>
            <person name="He K."/>
            <person name="Yang H."/>
        </authorList>
    </citation>
    <scope>NUCLEOTIDE SEQUENCE [LARGE SCALE GENOMIC DNA]</scope>
    <source>
        <strain evidence="5 6">CZ1127</strain>
    </source>
</reference>
<proteinExistence type="predicted"/>
<evidence type="ECO:0000256" key="1">
    <source>
        <dbReference type="ARBA" id="ARBA00022729"/>
    </source>
</evidence>
<keyword evidence="2" id="KW-0472">Membrane</keyword>
<keyword evidence="6" id="KW-1185">Reference proteome</keyword>
<dbReference type="InterPro" id="IPR017689">
    <property type="entry name" value="BamD"/>
</dbReference>